<dbReference type="PANTHER" id="PTHR36541">
    <property type="entry name" value="SUPEROXIDE REDUCTASE-RELATED"/>
    <property type="match status" value="1"/>
</dbReference>
<keyword evidence="5" id="KW-0408">Iron</keyword>
<dbReference type="RefSeq" id="WP_108830697.1">
    <property type="nucleotide sequence ID" value="NZ_JAOQJD010000026.1"/>
</dbReference>
<feature type="domain" description="Desulfoferrodoxin ferrous iron-binding" evidence="6">
    <location>
        <begin position="11"/>
        <end position="114"/>
    </location>
</feature>
<reference evidence="7 8" key="1">
    <citation type="submission" date="2024-04" db="EMBL/GenBank/DDBJ databases">
        <title>Human intestinal bacterial collection.</title>
        <authorList>
            <person name="Pauvert C."/>
            <person name="Hitch T.C.A."/>
            <person name="Clavel T."/>
        </authorList>
    </citation>
    <scope>NUCLEOTIDE SEQUENCE [LARGE SCALE GENOMIC DNA]</scope>
    <source>
        <strain evidence="7 8">CLA-SR-H026</strain>
    </source>
</reference>
<evidence type="ECO:0000256" key="4">
    <source>
        <dbReference type="ARBA" id="ARBA00022982"/>
    </source>
</evidence>
<keyword evidence="3" id="KW-0479">Metal-binding</keyword>
<evidence type="ECO:0000256" key="3">
    <source>
        <dbReference type="ARBA" id="ARBA00022723"/>
    </source>
</evidence>
<dbReference type="Proteomes" id="UP001481872">
    <property type="component" value="Unassembled WGS sequence"/>
</dbReference>
<dbReference type="InterPro" id="IPR051233">
    <property type="entry name" value="Desulfoferrodoxin_SOR"/>
</dbReference>
<proteinExistence type="inferred from homology"/>
<evidence type="ECO:0000256" key="1">
    <source>
        <dbReference type="ARBA" id="ARBA00005941"/>
    </source>
</evidence>
<keyword evidence="8" id="KW-1185">Reference proteome</keyword>
<keyword evidence="4" id="KW-0249">Electron transport</keyword>
<organism evidence="7 8">
    <name type="scientific">Aedoeadaptatus acetigenes</name>
    <dbReference type="NCBI Taxonomy" id="2981723"/>
    <lineage>
        <taxon>Bacteria</taxon>
        <taxon>Bacillati</taxon>
        <taxon>Bacillota</taxon>
        <taxon>Tissierellia</taxon>
        <taxon>Tissierellales</taxon>
        <taxon>Peptoniphilaceae</taxon>
        <taxon>Aedoeadaptatus</taxon>
    </lineage>
</organism>
<comment type="caution">
    <text evidence="7">The sequence shown here is derived from an EMBL/GenBank/DDBJ whole genome shotgun (WGS) entry which is preliminary data.</text>
</comment>
<dbReference type="Gene3D" id="2.60.40.730">
    <property type="entry name" value="SOR catalytic domain"/>
    <property type="match status" value="1"/>
</dbReference>
<dbReference type="NCBIfam" id="TIGR00332">
    <property type="entry name" value="neela_ferrous"/>
    <property type="match status" value="1"/>
</dbReference>
<dbReference type="EMBL" id="JBBNPS010000029">
    <property type="protein sequence ID" value="MEQ3354207.1"/>
    <property type="molecule type" value="Genomic_DNA"/>
</dbReference>
<dbReference type="PANTHER" id="PTHR36541:SF1">
    <property type="entry name" value="SUPEROXIDE REDUCTASE-RELATED"/>
    <property type="match status" value="1"/>
</dbReference>
<keyword evidence="2" id="KW-0813">Transport</keyword>
<dbReference type="InterPro" id="IPR036073">
    <property type="entry name" value="Desulfoferrodoxin_Fe-bd_dom_sf"/>
</dbReference>
<evidence type="ECO:0000259" key="6">
    <source>
        <dbReference type="Pfam" id="PF01880"/>
    </source>
</evidence>
<dbReference type="SUPFAM" id="SSF49367">
    <property type="entry name" value="Superoxide reductase-like"/>
    <property type="match status" value="1"/>
</dbReference>
<evidence type="ECO:0000256" key="5">
    <source>
        <dbReference type="ARBA" id="ARBA00023004"/>
    </source>
</evidence>
<sequence>MTKLTETVKSGDFKNEKHVPEIEASFEGGLVKVSVAVGKEIEHPNTLEHHISWIKVFFKAEGAAAPVEVGSYEFNAHGESDVFTVPEVKTCFKSEKKGTVYALSMCNIHGLWENVVEL</sequence>
<evidence type="ECO:0000313" key="8">
    <source>
        <dbReference type="Proteomes" id="UP001481872"/>
    </source>
</evidence>
<comment type="similarity">
    <text evidence="1">Belongs to the desulfoferrodoxin family.</text>
</comment>
<dbReference type="Pfam" id="PF01880">
    <property type="entry name" value="Desulfoferrodox"/>
    <property type="match status" value="1"/>
</dbReference>
<protein>
    <submittedName>
        <fullName evidence="7">Desulfoferrodoxin family protein</fullName>
    </submittedName>
</protein>
<evidence type="ECO:0000313" key="7">
    <source>
        <dbReference type="EMBL" id="MEQ3354207.1"/>
    </source>
</evidence>
<name>A0ABV1J7Q1_9FIRM</name>
<evidence type="ECO:0000256" key="2">
    <source>
        <dbReference type="ARBA" id="ARBA00022448"/>
    </source>
</evidence>
<accession>A0ABV1J7Q1</accession>
<dbReference type="InterPro" id="IPR002742">
    <property type="entry name" value="Desulfoferrodoxin_Fe-bd_dom"/>
</dbReference>
<gene>
    <name evidence="7" type="ORF">AAA081_07875</name>
</gene>